<dbReference type="NCBIfam" id="TIGR00628">
    <property type="entry name" value="ung"/>
    <property type="match status" value="1"/>
</dbReference>
<feature type="domain" description="Uracil-DNA glycosylase-like" evidence="14">
    <location>
        <begin position="47"/>
        <end position="205"/>
    </location>
</feature>
<evidence type="ECO:0000256" key="7">
    <source>
        <dbReference type="ARBA" id="ARBA00022490"/>
    </source>
</evidence>
<proteinExistence type="inferred from homology"/>
<dbReference type="OrthoDB" id="9804372at2"/>
<comment type="function">
    <text evidence="2 11 13">Excises uracil residues from the DNA which can arise as a result of misincorporation of dUMP residues by DNA polymerase or due to deamination of cytosine.</text>
</comment>
<accession>A0A0C1KHZ1</accession>
<dbReference type="NCBIfam" id="NF003591">
    <property type="entry name" value="PRK05254.1-4"/>
    <property type="match status" value="1"/>
</dbReference>
<keyword evidence="7 11" id="KW-0963">Cytoplasm</keyword>
<comment type="subcellular location">
    <subcellularLocation>
        <location evidence="3 11">Cytoplasm</location>
    </subcellularLocation>
</comment>
<dbReference type="NCBIfam" id="NF003588">
    <property type="entry name" value="PRK05254.1-1"/>
    <property type="match status" value="1"/>
</dbReference>
<evidence type="ECO:0000256" key="9">
    <source>
        <dbReference type="ARBA" id="ARBA00022801"/>
    </source>
</evidence>
<dbReference type="EC" id="3.2.2.27" evidence="5 11"/>
<dbReference type="InterPro" id="IPR036895">
    <property type="entry name" value="Uracil-DNA_glycosylase-like_sf"/>
</dbReference>
<evidence type="ECO:0000256" key="3">
    <source>
        <dbReference type="ARBA" id="ARBA00004496"/>
    </source>
</evidence>
<dbReference type="GO" id="GO:0004844">
    <property type="term" value="F:uracil DNA N-glycosylase activity"/>
    <property type="evidence" value="ECO:0007669"/>
    <property type="project" value="UniProtKB-UniRule"/>
</dbReference>
<dbReference type="EMBL" id="JWIY01000001">
    <property type="protein sequence ID" value="KIC78532.1"/>
    <property type="molecule type" value="Genomic_DNA"/>
</dbReference>
<keyword evidence="8 11" id="KW-0227">DNA damage</keyword>
<dbReference type="RefSeq" id="WP_006269516.1">
    <property type="nucleotide sequence ID" value="NZ_CP029207.1"/>
</dbReference>
<dbReference type="PANTHER" id="PTHR11264">
    <property type="entry name" value="URACIL-DNA GLYCOSYLASE"/>
    <property type="match status" value="1"/>
</dbReference>
<dbReference type="GeneID" id="93846929"/>
<evidence type="ECO:0000256" key="5">
    <source>
        <dbReference type="ARBA" id="ARBA00012030"/>
    </source>
</evidence>
<sequence length="217" mass="24162">MEHSAWHSLIKQQLPDGYFGKINYFLNQVYSSGTIYPPREKVFNAIQTTDLVDVKVVILGQDPYHGPRQAQGLSFSVPDDIPAPPSLQNILKELADDIGMKESHDLTSWARQGVLLLNASLTVPAGQANGHAGQIWEPFTDAVIKVVNEKDTPVVFILWGSYARKKKALITNPKHLILESPHPSPLSAHRGFFGSRPFSKTNEFLKNQGLEPVDWLV</sequence>
<evidence type="ECO:0000256" key="2">
    <source>
        <dbReference type="ARBA" id="ARBA00002631"/>
    </source>
</evidence>
<evidence type="ECO:0000256" key="4">
    <source>
        <dbReference type="ARBA" id="ARBA00008184"/>
    </source>
</evidence>
<dbReference type="STRING" id="862969.SCI_0864"/>
<dbReference type="CDD" id="cd10027">
    <property type="entry name" value="UDG-F1-like"/>
    <property type="match status" value="1"/>
</dbReference>
<keyword evidence="9 11" id="KW-0378">Hydrolase</keyword>
<evidence type="ECO:0000313" key="15">
    <source>
        <dbReference type="EMBL" id="KIC78532.1"/>
    </source>
</evidence>
<gene>
    <name evidence="11" type="primary">ung</name>
    <name evidence="15" type="ORF">RN79_02915</name>
</gene>
<evidence type="ECO:0000256" key="6">
    <source>
        <dbReference type="ARBA" id="ARBA00018429"/>
    </source>
</evidence>
<dbReference type="InterPro" id="IPR005122">
    <property type="entry name" value="Uracil-DNA_glycosylase-like"/>
</dbReference>
<evidence type="ECO:0000256" key="1">
    <source>
        <dbReference type="ARBA" id="ARBA00001400"/>
    </source>
</evidence>
<dbReference type="HAMAP" id="MF_00148">
    <property type="entry name" value="UDG"/>
    <property type="match status" value="1"/>
</dbReference>
<protein>
    <recommendedName>
        <fullName evidence="6 11">Uracil-DNA glycosylase</fullName>
        <shortName evidence="11">UDG</shortName>
        <ecNumber evidence="5 11">3.2.2.27</ecNumber>
    </recommendedName>
</protein>
<dbReference type="SUPFAM" id="SSF52141">
    <property type="entry name" value="Uracil-DNA glycosylase-like"/>
    <property type="match status" value="1"/>
</dbReference>
<comment type="caution">
    <text evidence="15">The sequence shown here is derived from an EMBL/GenBank/DDBJ whole genome shotgun (WGS) entry which is preliminary data.</text>
</comment>
<dbReference type="NCBIfam" id="NF003589">
    <property type="entry name" value="PRK05254.1-2"/>
    <property type="match status" value="1"/>
</dbReference>
<dbReference type="FunFam" id="3.40.470.10:FF:000008">
    <property type="entry name" value="Uracil-DNA glycosylase"/>
    <property type="match status" value="1"/>
</dbReference>
<dbReference type="NCBIfam" id="NF003592">
    <property type="entry name" value="PRK05254.1-5"/>
    <property type="match status" value="1"/>
</dbReference>
<evidence type="ECO:0000256" key="8">
    <source>
        <dbReference type="ARBA" id="ARBA00022763"/>
    </source>
</evidence>
<dbReference type="InterPro" id="IPR002043">
    <property type="entry name" value="UDG_fam1"/>
</dbReference>
<evidence type="ECO:0000256" key="13">
    <source>
        <dbReference type="RuleBase" id="RU003780"/>
    </source>
</evidence>
<dbReference type="PANTHER" id="PTHR11264:SF0">
    <property type="entry name" value="URACIL-DNA GLYCOSYLASE"/>
    <property type="match status" value="1"/>
</dbReference>
<dbReference type="eggNOG" id="COG0692">
    <property type="taxonomic scope" value="Bacteria"/>
</dbReference>
<dbReference type="PATRIC" id="fig|76860.7.peg.583"/>
<comment type="similarity">
    <text evidence="4 11 13">Belongs to the uracil-DNA glycosylase (UDG) superfamily. UNG family.</text>
</comment>
<organism evidence="15 16">
    <name type="scientific">Streptococcus constellatus</name>
    <dbReference type="NCBI Taxonomy" id="76860"/>
    <lineage>
        <taxon>Bacteria</taxon>
        <taxon>Bacillati</taxon>
        <taxon>Bacillota</taxon>
        <taxon>Bacilli</taxon>
        <taxon>Lactobacillales</taxon>
        <taxon>Streptococcaceae</taxon>
        <taxon>Streptococcus</taxon>
        <taxon>Streptococcus anginosus group</taxon>
    </lineage>
</organism>
<reference evidence="15 16" key="1">
    <citation type="submission" date="2014-12" db="EMBL/GenBank/DDBJ databases">
        <title>Partial genome sequence of Streptococcus constellatus KCOM 1650 (= ChDC B144).</title>
        <authorList>
            <person name="Kook J.-K."/>
            <person name="Park S.-N."/>
            <person name="Lim Y.K."/>
            <person name="Jo E."/>
        </authorList>
    </citation>
    <scope>NUCLEOTIDE SEQUENCE [LARGE SCALE GENOMIC DNA]</scope>
    <source>
        <strain evidence="15 16">KCOM 1650</strain>
    </source>
</reference>
<dbReference type="Proteomes" id="UP000031339">
    <property type="component" value="Unassembled WGS sequence"/>
</dbReference>
<name>A0A0C1KHZ1_STRCV</name>
<feature type="active site" description="Proton acceptor" evidence="11 12">
    <location>
        <position position="62"/>
    </location>
</feature>
<keyword evidence="10 11" id="KW-0234">DNA repair</keyword>
<evidence type="ECO:0000256" key="12">
    <source>
        <dbReference type="PROSITE-ProRule" id="PRU10072"/>
    </source>
</evidence>
<dbReference type="AlphaFoldDB" id="A0A0C1KHZ1"/>
<dbReference type="SMART" id="SM00987">
    <property type="entry name" value="UreE_C"/>
    <property type="match status" value="1"/>
</dbReference>
<evidence type="ECO:0000256" key="11">
    <source>
        <dbReference type="HAMAP-Rule" id="MF_00148"/>
    </source>
</evidence>
<dbReference type="GO" id="GO:0005737">
    <property type="term" value="C:cytoplasm"/>
    <property type="evidence" value="ECO:0007669"/>
    <property type="project" value="UniProtKB-SubCell"/>
</dbReference>
<evidence type="ECO:0000256" key="10">
    <source>
        <dbReference type="ARBA" id="ARBA00023204"/>
    </source>
</evidence>
<dbReference type="PROSITE" id="PS00130">
    <property type="entry name" value="U_DNA_GLYCOSYLASE"/>
    <property type="match status" value="1"/>
</dbReference>
<dbReference type="GO" id="GO:0097510">
    <property type="term" value="P:base-excision repair, AP site formation via deaminated base removal"/>
    <property type="evidence" value="ECO:0007669"/>
    <property type="project" value="TreeGrafter"/>
</dbReference>
<dbReference type="InterPro" id="IPR018085">
    <property type="entry name" value="Ura-DNA_Glyclase_AS"/>
</dbReference>
<dbReference type="Gene3D" id="3.40.470.10">
    <property type="entry name" value="Uracil-DNA glycosylase-like domain"/>
    <property type="match status" value="1"/>
</dbReference>
<dbReference type="Pfam" id="PF03167">
    <property type="entry name" value="UDG"/>
    <property type="match status" value="1"/>
</dbReference>
<evidence type="ECO:0000259" key="14">
    <source>
        <dbReference type="SMART" id="SM00986"/>
    </source>
</evidence>
<dbReference type="SMART" id="SM00986">
    <property type="entry name" value="UDG"/>
    <property type="match status" value="1"/>
</dbReference>
<comment type="catalytic activity">
    <reaction evidence="1 11 13">
        <text>Hydrolyzes single-stranded DNA or mismatched double-stranded DNA and polynucleotides, releasing free uracil.</text>
        <dbReference type="EC" id="3.2.2.27"/>
    </reaction>
</comment>
<evidence type="ECO:0000313" key="16">
    <source>
        <dbReference type="Proteomes" id="UP000031339"/>
    </source>
</evidence>